<keyword evidence="1" id="KW-1133">Transmembrane helix</keyword>
<keyword evidence="1" id="KW-0812">Transmembrane</keyword>
<dbReference type="GeneID" id="17310549"/>
<reference evidence="4" key="2">
    <citation type="submission" date="2012-11" db="EMBL/GenBank/DDBJ databases">
        <authorList>
            <person name="Kuo A."/>
            <person name="Curtis B.A."/>
            <person name="Tanifuji G."/>
            <person name="Burki F."/>
            <person name="Gruber A."/>
            <person name="Irimia M."/>
            <person name="Maruyama S."/>
            <person name="Arias M.C."/>
            <person name="Ball S.G."/>
            <person name="Gile G.H."/>
            <person name="Hirakawa Y."/>
            <person name="Hopkins J.F."/>
            <person name="Rensing S.A."/>
            <person name="Schmutz J."/>
            <person name="Symeonidi A."/>
            <person name="Elias M."/>
            <person name="Eveleigh R.J."/>
            <person name="Herman E.K."/>
            <person name="Klute M.J."/>
            <person name="Nakayama T."/>
            <person name="Obornik M."/>
            <person name="Reyes-Prieto A."/>
            <person name="Armbrust E.V."/>
            <person name="Aves S.J."/>
            <person name="Beiko R.G."/>
            <person name="Coutinho P."/>
            <person name="Dacks J.B."/>
            <person name="Durnford D.G."/>
            <person name="Fast N.M."/>
            <person name="Green B.R."/>
            <person name="Grisdale C."/>
            <person name="Hempe F."/>
            <person name="Henrissat B."/>
            <person name="Hoppner M.P."/>
            <person name="Ishida K.-I."/>
            <person name="Kim E."/>
            <person name="Koreny L."/>
            <person name="Kroth P.G."/>
            <person name="Liu Y."/>
            <person name="Malik S.-B."/>
            <person name="Maier U.G."/>
            <person name="McRose D."/>
            <person name="Mock T."/>
            <person name="Neilson J.A."/>
            <person name="Onodera N.T."/>
            <person name="Poole A.M."/>
            <person name="Pritham E.J."/>
            <person name="Richards T.A."/>
            <person name="Rocap G."/>
            <person name="Roy S.W."/>
            <person name="Sarai C."/>
            <person name="Schaack S."/>
            <person name="Shirato S."/>
            <person name="Slamovits C.H."/>
            <person name="Spencer D.F."/>
            <person name="Suzuki S."/>
            <person name="Worden A.Z."/>
            <person name="Zauner S."/>
            <person name="Barry K."/>
            <person name="Bell C."/>
            <person name="Bharti A.K."/>
            <person name="Crow J.A."/>
            <person name="Grimwood J."/>
            <person name="Kramer R."/>
            <person name="Lindquist E."/>
            <person name="Lucas S."/>
            <person name="Salamov A."/>
            <person name="McFadden G.I."/>
            <person name="Lane C.E."/>
            <person name="Keeling P.J."/>
            <person name="Gray M.W."/>
            <person name="Grigoriev I.V."/>
            <person name="Archibald J.M."/>
        </authorList>
    </citation>
    <scope>NUCLEOTIDE SEQUENCE</scope>
    <source>
        <strain evidence="4">CCMP2712</strain>
    </source>
</reference>
<keyword evidence="4" id="KW-1185">Reference proteome</keyword>
<proteinExistence type="predicted"/>
<dbReference type="AlphaFoldDB" id="L1JZV0"/>
<organism evidence="2">
    <name type="scientific">Guillardia theta (strain CCMP2712)</name>
    <name type="common">Cryptophyte</name>
    <dbReference type="NCBI Taxonomy" id="905079"/>
    <lineage>
        <taxon>Eukaryota</taxon>
        <taxon>Cryptophyceae</taxon>
        <taxon>Pyrenomonadales</taxon>
        <taxon>Geminigeraceae</taxon>
        <taxon>Guillardia</taxon>
    </lineage>
</organism>
<keyword evidence="1" id="KW-0472">Membrane</keyword>
<reference evidence="2 4" key="1">
    <citation type="journal article" date="2012" name="Nature">
        <title>Algal genomes reveal evolutionary mosaicism and the fate of nucleomorphs.</title>
        <authorList>
            <consortium name="DOE Joint Genome Institute"/>
            <person name="Curtis B.A."/>
            <person name="Tanifuji G."/>
            <person name="Burki F."/>
            <person name="Gruber A."/>
            <person name="Irimia M."/>
            <person name="Maruyama S."/>
            <person name="Arias M.C."/>
            <person name="Ball S.G."/>
            <person name="Gile G.H."/>
            <person name="Hirakawa Y."/>
            <person name="Hopkins J.F."/>
            <person name="Kuo A."/>
            <person name="Rensing S.A."/>
            <person name="Schmutz J."/>
            <person name="Symeonidi A."/>
            <person name="Elias M."/>
            <person name="Eveleigh R.J."/>
            <person name="Herman E.K."/>
            <person name="Klute M.J."/>
            <person name="Nakayama T."/>
            <person name="Obornik M."/>
            <person name="Reyes-Prieto A."/>
            <person name="Armbrust E.V."/>
            <person name="Aves S.J."/>
            <person name="Beiko R.G."/>
            <person name="Coutinho P."/>
            <person name="Dacks J.B."/>
            <person name="Durnford D.G."/>
            <person name="Fast N.M."/>
            <person name="Green B.R."/>
            <person name="Grisdale C.J."/>
            <person name="Hempel F."/>
            <person name="Henrissat B."/>
            <person name="Hoppner M.P."/>
            <person name="Ishida K."/>
            <person name="Kim E."/>
            <person name="Koreny L."/>
            <person name="Kroth P.G."/>
            <person name="Liu Y."/>
            <person name="Malik S.B."/>
            <person name="Maier U.G."/>
            <person name="McRose D."/>
            <person name="Mock T."/>
            <person name="Neilson J.A."/>
            <person name="Onodera N.T."/>
            <person name="Poole A.M."/>
            <person name="Pritham E.J."/>
            <person name="Richards T.A."/>
            <person name="Rocap G."/>
            <person name="Roy S.W."/>
            <person name="Sarai C."/>
            <person name="Schaack S."/>
            <person name="Shirato S."/>
            <person name="Slamovits C.H."/>
            <person name="Spencer D.F."/>
            <person name="Suzuki S."/>
            <person name="Worden A.Z."/>
            <person name="Zauner S."/>
            <person name="Barry K."/>
            <person name="Bell C."/>
            <person name="Bharti A.K."/>
            <person name="Crow J.A."/>
            <person name="Grimwood J."/>
            <person name="Kramer R."/>
            <person name="Lindquist E."/>
            <person name="Lucas S."/>
            <person name="Salamov A."/>
            <person name="McFadden G.I."/>
            <person name="Lane C.E."/>
            <person name="Keeling P.J."/>
            <person name="Gray M.W."/>
            <person name="Grigoriev I.V."/>
            <person name="Archibald J.M."/>
        </authorList>
    </citation>
    <scope>NUCLEOTIDE SEQUENCE</scope>
    <source>
        <strain evidence="2 4">CCMP2712</strain>
    </source>
</reference>
<sequence length="191" mass="21772">MPEDLQATSKELMMTFLRQDTEGVTMRELVKHHQGHLNATLLLLHEILRETSKLPERVLVQGMMEIEAACKTEAALIEAQVSKEDGAEFAKKAKVQKKMNKLSQVTEIRSTARAIRKKIFNRKLTSSCFYLLFSLLLFSFALLGVILSDQRCMKLFVEQSELWSTGKQLDYRVIAASFEGCIKRTLGFIIN</sequence>
<accession>L1JZV0</accession>
<evidence type="ECO:0000313" key="3">
    <source>
        <dbReference type="EnsemblProtists" id="EKX53730"/>
    </source>
</evidence>
<protein>
    <submittedName>
        <fullName evidence="2 3">Uncharacterized protein</fullName>
    </submittedName>
</protein>
<evidence type="ECO:0000313" key="4">
    <source>
        <dbReference type="Proteomes" id="UP000011087"/>
    </source>
</evidence>
<evidence type="ECO:0000313" key="2">
    <source>
        <dbReference type="EMBL" id="EKX53730.1"/>
    </source>
</evidence>
<dbReference type="Proteomes" id="UP000011087">
    <property type="component" value="Unassembled WGS sequence"/>
</dbReference>
<dbReference type="HOGENOM" id="CLU_1423972_0_0_1"/>
<dbReference type="EMBL" id="JH992969">
    <property type="protein sequence ID" value="EKX53730.1"/>
    <property type="molecule type" value="Genomic_DNA"/>
</dbReference>
<dbReference type="PaxDb" id="55529-EKX53730"/>
<dbReference type="EnsemblProtists" id="EKX53730">
    <property type="protein sequence ID" value="EKX53730"/>
    <property type="gene ID" value="GUITHDRAFT_150273"/>
</dbReference>
<dbReference type="KEGG" id="gtt:GUITHDRAFT_150273"/>
<evidence type="ECO:0000256" key="1">
    <source>
        <dbReference type="SAM" id="Phobius"/>
    </source>
</evidence>
<gene>
    <name evidence="2" type="ORF">GUITHDRAFT_150273</name>
</gene>
<reference evidence="3" key="3">
    <citation type="submission" date="2015-06" db="UniProtKB">
        <authorList>
            <consortium name="EnsemblProtists"/>
        </authorList>
    </citation>
    <scope>IDENTIFICATION</scope>
</reference>
<name>L1JZV0_GUITC</name>
<feature type="transmembrane region" description="Helical" evidence="1">
    <location>
        <begin position="127"/>
        <end position="147"/>
    </location>
</feature>
<dbReference type="RefSeq" id="XP_005840710.1">
    <property type="nucleotide sequence ID" value="XM_005840653.1"/>
</dbReference>